<dbReference type="RefSeq" id="WP_247812048.1">
    <property type="nucleotide sequence ID" value="NZ_CP095855.1"/>
</dbReference>
<protein>
    <submittedName>
        <fullName evidence="1">Uncharacterized protein</fullName>
    </submittedName>
</protein>
<dbReference type="Proteomes" id="UP000830198">
    <property type="component" value="Chromosome"/>
</dbReference>
<keyword evidence="2" id="KW-1185">Reference proteome</keyword>
<evidence type="ECO:0000313" key="2">
    <source>
        <dbReference type="Proteomes" id="UP000830198"/>
    </source>
</evidence>
<name>A0ABY4I4W6_CHIFI</name>
<proteinExistence type="predicted"/>
<gene>
    <name evidence="1" type="ORF">MYF79_00570</name>
</gene>
<dbReference type="EMBL" id="CP095855">
    <property type="protein sequence ID" value="UPK69781.1"/>
    <property type="molecule type" value="Genomic_DNA"/>
</dbReference>
<evidence type="ECO:0000313" key="1">
    <source>
        <dbReference type="EMBL" id="UPK69781.1"/>
    </source>
</evidence>
<reference evidence="1 2" key="1">
    <citation type="submission" date="2022-04" db="EMBL/GenBank/DDBJ databases">
        <title>The arsenic-methylating capacity of Chitinophaga filiformis YT5 during chitin decomposition.</title>
        <authorList>
            <person name="Chen G."/>
            <person name="Liang Y."/>
        </authorList>
    </citation>
    <scope>NUCLEOTIDE SEQUENCE [LARGE SCALE GENOMIC DNA]</scope>
    <source>
        <strain evidence="1 2">YT5</strain>
    </source>
</reference>
<sequence length="69" mass="7321">MMTSIIAIHAPGVTVPQGENPGGRFPGLKTRGYKHVAPKGAGYTDVPRVFNRHKHVAPGGTGYNAVQRV</sequence>
<organism evidence="1 2">
    <name type="scientific">Chitinophaga filiformis</name>
    <name type="common">Myxococcus filiformis</name>
    <name type="synonym">Flexibacter filiformis</name>
    <dbReference type="NCBI Taxonomy" id="104663"/>
    <lineage>
        <taxon>Bacteria</taxon>
        <taxon>Pseudomonadati</taxon>
        <taxon>Bacteroidota</taxon>
        <taxon>Chitinophagia</taxon>
        <taxon>Chitinophagales</taxon>
        <taxon>Chitinophagaceae</taxon>
        <taxon>Chitinophaga</taxon>
    </lineage>
</organism>
<accession>A0ABY4I4W6</accession>